<sequence>MKREKWKVIIGIFVSLVIISAISGSRSTQKNSVPYYVFCNGVWQNGDKGCPLTTLATSSFAPAAPAAAVVATRTAQPQATGNVFCNGVSYSPCASGSQFSCPASGPAQCLTQNISTAPPPRTIVAKANVGLLCHYKITDLFLKAIYSYAEDSSGELLLKASGIIVNPRGYILTAKHLVDPQWVNWAYASTTSAEIQRLNDSLQFDYCDVGVPQIDNLPTPDEVKTVNPSLQLTNPFPYVATSYFEPSRGNLSDLEYREMDFAVLKITGPLHNCKPFNLCDLPTTFPYNPVLYDIVPGQPNMTNQLINFGYPAEAINSYGGGFTDFYLHGAVGPLITYYGGDQYFKDKPLRFEWKADDILSGRSGSPIYWQGYIVGIVSAVDTTNTTISYAIGMPAIYQTLKDNNLEWILATE</sequence>
<proteinExistence type="predicted"/>
<organism evidence="1 2">
    <name type="scientific">Candidatus Liptonbacteria bacterium RIFCSPLOWO2_01_FULL_56_20</name>
    <dbReference type="NCBI Taxonomy" id="1798652"/>
    <lineage>
        <taxon>Bacteria</taxon>
        <taxon>Candidatus Liptoniibacteriota</taxon>
    </lineage>
</organism>
<dbReference type="SUPFAM" id="SSF50494">
    <property type="entry name" value="Trypsin-like serine proteases"/>
    <property type="match status" value="1"/>
</dbReference>
<dbReference type="EMBL" id="MHLC01000025">
    <property type="protein sequence ID" value="OGZ00903.1"/>
    <property type="molecule type" value="Genomic_DNA"/>
</dbReference>
<evidence type="ECO:0000313" key="2">
    <source>
        <dbReference type="Proteomes" id="UP000178495"/>
    </source>
</evidence>
<protein>
    <recommendedName>
        <fullName evidence="3">Peptidase S1 domain-containing protein</fullName>
    </recommendedName>
</protein>
<dbReference type="STRING" id="1798652.A3A43_01810"/>
<evidence type="ECO:0000313" key="1">
    <source>
        <dbReference type="EMBL" id="OGZ00903.1"/>
    </source>
</evidence>
<dbReference type="Proteomes" id="UP000178495">
    <property type="component" value="Unassembled WGS sequence"/>
</dbReference>
<comment type="caution">
    <text evidence="1">The sequence shown here is derived from an EMBL/GenBank/DDBJ whole genome shotgun (WGS) entry which is preliminary data.</text>
</comment>
<accession>A0A1G2CHM1</accession>
<gene>
    <name evidence="1" type="ORF">A3A43_01810</name>
</gene>
<reference evidence="1 2" key="1">
    <citation type="journal article" date="2016" name="Nat. Commun.">
        <title>Thousands of microbial genomes shed light on interconnected biogeochemical processes in an aquifer system.</title>
        <authorList>
            <person name="Anantharaman K."/>
            <person name="Brown C.T."/>
            <person name="Hug L.A."/>
            <person name="Sharon I."/>
            <person name="Castelle C.J."/>
            <person name="Probst A.J."/>
            <person name="Thomas B.C."/>
            <person name="Singh A."/>
            <person name="Wilkins M.J."/>
            <person name="Karaoz U."/>
            <person name="Brodie E.L."/>
            <person name="Williams K.H."/>
            <person name="Hubbard S.S."/>
            <person name="Banfield J.F."/>
        </authorList>
    </citation>
    <scope>NUCLEOTIDE SEQUENCE [LARGE SCALE GENOMIC DNA]</scope>
</reference>
<name>A0A1G2CHM1_9BACT</name>
<dbReference type="AlphaFoldDB" id="A0A1G2CHM1"/>
<dbReference type="InterPro" id="IPR009003">
    <property type="entry name" value="Peptidase_S1_PA"/>
</dbReference>
<evidence type="ECO:0008006" key="3">
    <source>
        <dbReference type="Google" id="ProtNLM"/>
    </source>
</evidence>